<comment type="caution">
    <text evidence="3">The sequence shown here is derived from an EMBL/GenBank/DDBJ whole genome shotgun (WGS) entry which is preliminary data.</text>
</comment>
<feature type="compositionally biased region" description="Polar residues" evidence="1">
    <location>
        <begin position="142"/>
        <end position="163"/>
    </location>
</feature>
<feature type="compositionally biased region" description="Basic and acidic residues" evidence="1">
    <location>
        <begin position="344"/>
        <end position="367"/>
    </location>
</feature>
<evidence type="ECO:0000313" key="3">
    <source>
        <dbReference type="EMBL" id="KAK6185663.1"/>
    </source>
</evidence>
<gene>
    <name evidence="3" type="ORF">SNE40_007845</name>
</gene>
<feature type="region of interest" description="Disordered" evidence="1">
    <location>
        <begin position="311"/>
        <end position="367"/>
    </location>
</feature>
<feature type="compositionally biased region" description="Basic and acidic residues" evidence="1">
    <location>
        <begin position="182"/>
        <end position="194"/>
    </location>
</feature>
<sequence>MITDDSKCQQTSITMELHGMRHFFVVIVFTVCLFITITSVGVFKTYSKKLIAPRINHEKDRELRRRGIDPFMLHNKILHTQSLSRRKLKTSELHTRSVPHKRQLKNDAKSVKGANKTKRNEERDTKNKTKYKKLHTEKRNSVPVSNFESTTLSNIQPGAISSTNDRDRHSSLTTQSISQTTDSEKLKSMSSTESKDINDRFETYRHRKNKHTNTLKFIPFTKAKKNNSRVSFDFNNPRFKPFKKNNYYNGSLGSKGELKFRSIHNRLNNKSRNLFRNKTSQNISRLYGNAFNKTEKYNFNDTSIYNRRRFIPPGMADSHHKKNSTNRNQAQPSYVLKYKPSISENKESPDFKNETGHNIEEFKRTET</sequence>
<evidence type="ECO:0000256" key="2">
    <source>
        <dbReference type="SAM" id="Phobius"/>
    </source>
</evidence>
<keyword evidence="2" id="KW-1133">Transmembrane helix</keyword>
<feature type="compositionally biased region" description="Low complexity" evidence="1">
    <location>
        <begin position="171"/>
        <end position="181"/>
    </location>
</feature>
<proteinExistence type="predicted"/>
<evidence type="ECO:0000313" key="4">
    <source>
        <dbReference type="Proteomes" id="UP001347796"/>
    </source>
</evidence>
<feature type="compositionally biased region" description="Basic and acidic residues" evidence="1">
    <location>
        <begin position="118"/>
        <end position="127"/>
    </location>
</feature>
<dbReference type="EMBL" id="JAZGQO010000006">
    <property type="protein sequence ID" value="KAK6185663.1"/>
    <property type="molecule type" value="Genomic_DNA"/>
</dbReference>
<keyword evidence="4" id="KW-1185">Reference proteome</keyword>
<keyword evidence="2" id="KW-0472">Membrane</keyword>
<evidence type="ECO:0000256" key="1">
    <source>
        <dbReference type="SAM" id="MobiDB-lite"/>
    </source>
</evidence>
<protein>
    <submittedName>
        <fullName evidence="3">Uncharacterized protein</fullName>
    </submittedName>
</protein>
<reference evidence="3 4" key="1">
    <citation type="submission" date="2024-01" db="EMBL/GenBank/DDBJ databases">
        <title>The genome of the rayed Mediterranean limpet Patella caerulea (Linnaeus, 1758).</title>
        <authorList>
            <person name="Anh-Thu Weber A."/>
            <person name="Halstead-Nussloch G."/>
        </authorList>
    </citation>
    <scope>NUCLEOTIDE SEQUENCE [LARGE SCALE GENOMIC DNA]</scope>
    <source>
        <strain evidence="3">AATW-2023a</strain>
        <tissue evidence="3">Whole specimen</tissue>
    </source>
</reference>
<dbReference type="AlphaFoldDB" id="A0AAN8K5F0"/>
<feature type="region of interest" description="Disordered" evidence="1">
    <location>
        <begin position="84"/>
        <end position="194"/>
    </location>
</feature>
<dbReference type="Proteomes" id="UP001347796">
    <property type="component" value="Unassembled WGS sequence"/>
</dbReference>
<feature type="transmembrane region" description="Helical" evidence="2">
    <location>
        <begin position="23"/>
        <end position="43"/>
    </location>
</feature>
<organism evidence="3 4">
    <name type="scientific">Patella caerulea</name>
    <name type="common">Rayed Mediterranean limpet</name>
    <dbReference type="NCBI Taxonomy" id="87958"/>
    <lineage>
        <taxon>Eukaryota</taxon>
        <taxon>Metazoa</taxon>
        <taxon>Spiralia</taxon>
        <taxon>Lophotrochozoa</taxon>
        <taxon>Mollusca</taxon>
        <taxon>Gastropoda</taxon>
        <taxon>Patellogastropoda</taxon>
        <taxon>Patelloidea</taxon>
        <taxon>Patellidae</taxon>
        <taxon>Patella</taxon>
    </lineage>
</organism>
<name>A0AAN8K5F0_PATCE</name>
<keyword evidence="2" id="KW-0812">Transmembrane</keyword>
<accession>A0AAN8K5F0</accession>